<evidence type="ECO:0000313" key="3">
    <source>
        <dbReference type="Proteomes" id="UP000184513"/>
    </source>
</evidence>
<sequence length="537" mass="62182">MLRTLSFLCLLLVGTGMQSLQAQVFAGEPMLEEAGRRAQLLNMGENRASYTLRPFAMPLSRLVEGDSLPAGREIKENWKLLPLRASLGHAGKRPYGAYPYLTVPSRGPQLWLNPGLQYEKDWLEFRFQPELVFALNRSYQGFPDSYGLPTNRKYFRYPNTINYPERFNRGALLRMGWGQTKLAAHWRKWELSLGTNSIWWGPGQFHSLIFSHHAPGFPHFSIGTRSPLPTFLGSFETQLLFGRLQSTAYDPVQEESLNQQFYRQHRKDPRYLNALLFTWSPKWIDGLSLGFSRTFQIYNRDRPSGLRALAPVIMPLIKENYGFVNANGEWDQQIAVFGRWLLRLVQSELYFEYGRRDHALNWREFFLNPEHARAYLLGFTKIWTLQNGHFQLRGEMTQQQESINRLVRYAGNAGLTWHGHSRLRGFTHRGEPLGVGLGPGSNMQTIELAYFKDWKKVGVRFDRVARNADFYYAANGEDASLAPWTDLALALFWEKKIKNINFSASGQFIKSHHYQWQAVAPASRNFTLQLQAVYHWQ</sequence>
<gene>
    <name evidence="2" type="ORF">SAMN04488057_108107</name>
</gene>
<keyword evidence="3" id="KW-1185">Reference proteome</keyword>
<dbReference type="Pfam" id="PF14052">
    <property type="entry name" value="Caps_assemb_Wzi"/>
    <property type="match status" value="1"/>
</dbReference>
<dbReference type="OrthoDB" id="1293009at2"/>
<reference evidence="2 3" key="1">
    <citation type="submission" date="2016-11" db="EMBL/GenBank/DDBJ databases">
        <authorList>
            <person name="Jaros S."/>
            <person name="Januszkiewicz K."/>
            <person name="Wedrychowicz H."/>
        </authorList>
    </citation>
    <scope>NUCLEOTIDE SEQUENCE [LARGE SCALE GENOMIC DNA]</scope>
    <source>
        <strain evidence="2 3">CGMCC 1.6102</strain>
    </source>
</reference>
<protein>
    <submittedName>
        <fullName evidence="2">Capsule assembly protein Wzi</fullName>
    </submittedName>
</protein>
<organism evidence="2 3">
    <name type="scientific">Cyclobacterium lianum</name>
    <dbReference type="NCBI Taxonomy" id="388280"/>
    <lineage>
        <taxon>Bacteria</taxon>
        <taxon>Pseudomonadati</taxon>
        <taxon>Bacteroidota</taxon>
        <taxon>Cytophagia</taxon>
        <taxon>Cytophagales</taxon>
        <taxon>Cyclobacteriaceae</taxon>
        <taxon>Cyclobacterium</taxon>
    </lineage>
</organism>
<dbReference type="InterPro" id="IPR038636">
    <property type="entry name" value="Wzi_sf"/>
</dbReference>
<dbReference type="AlphaFoldDB" id="A0A1M7PE91"/>
<name>A0A1M7PE91_9BACT</name>
<dbReference type="EMBL" id="FRCY01000008">
    <property type="protein sequence ID" value="SHN15226.1"/>
    <property type="molecule type" value="Genomic_DNA"/>
</dbReference>
<dbReference type="RefSeq" id="WP_084097311.1">
    <property type="nucleotide sequence ID" value="NZ_FRCY01000008.1"/>
</dbReference>
<dbReference type="STRING" id="388280.SAMN04488057_108107"/>
<dbReference type="Gene3D" id="2.40.160.130">
    <property type="entry name" value="Capsule assembly protein Wzi"/>
    <property type="match status" value="1"/>
</dbReference>
<evidence type="ECO:0000256" key="1">
    <source>
        <dbReference type="SAM" id="SignalP"/>
    </source>
</evidence>
<keyword evidence="1" id="KW-0732">Signal</keyword>
<proteinExistence type="predicted"/>
<evidence type="ECO:0000313" key="2">
    <source>
        <dbReference type="EMBL" id="SHN15226.1"/>
    </source>
</evidence>
<feature type="chain" id="PRO_5012003118" evidence="1">
    <location>
        <begin position="23"/>
        <end position="537"/>
    </location>
</feature>
<dbReference type="Proteomes" id="UP000184513">
    <property type="component" value="Unassembled WGS sequence"/>
</dbReference>
<feature type="signal peptide" evidence="1">
    <location>
        <begin position="1"/>
        <end position="22"/>
    </location>
</feature>
<dbReference type="InterPro" id="IPR026950">
    <property type="entry name" value="Caps_assemb_Wzi"/>
</dbReference>
<accession>A0A1M7PE91</accession>